<accession>A0A327VLA9</accession>
<gene>
    <name evidence="1" type="ORF">CLV59_109144</name>
</gene>
<dbReference type="EMBL" id="QLMA01000009">
    <property type="protein sequence ID" value="RAJ75530.1"/>
    <property type="molecule type" value="Genomic_DNA"/>
</dbReference>
<dbReference type="OrthoDB" id="1318179at2"/>
<evidence type="ECO:0000313" key="2">
    <source>
        <dbReference type="Proteomes" id="UP000249819"/>
    </source>
</evidence>
<dbReference type="Pfam" id="PF10758">
    <property type="entry name" value="DUF2586"/>
    <property type="match status" value="1"/>
</dbReference>
<sequence length="409" mass="43591">MARPKVNISTTNGNLGGLAPSVDGVAGLIVAVAQAPAAGYNTPVLIRSKKQAADALSQPANVQALQAIQAGFFAEAPEGSKLYCLFVPQTMKLEEMAAPATAEKLLNFAGGTISLLAVAKFTPTGYTPVVTDGVDQDVVKAAAALQTLAQSWFDLRKPFRAFVQGYGFTKAADLKDYSAEKKDNVGIVLGTVDDNSVTAVLLALGRAAKVPVMRNIGRVKSGSLAIADAAVVKIGSSNADAMENAELETIWEKRYITFERNEAAPGYLFNDDNMLGTPTSDFSSLRNGRTIDKAVRIAYEVYYNELKDDVDVDKDGRLSVAAEAALELAIEEAISRRMNGEISRNTDGSAAVEAMVNPDPEQFAGLYSAAGVDSPNLNILSSNHVYIFVRIRPKGCVKYIDVYLGYTTV</sequence>
<comment type="caution">
    <text evidence="1">The sequence shown here is derived from an EMBL/GenBank/DDBJ whole genome shotgun (WGS) entry which is preliminary data.</text>
</comment>
<protein>
    <recommendedName>
        <fullName evidence="3">Tail sheath protein</fullName>
    </recommendedName>
</protein>
<name>A0A327VLA9_9BACT</name>
<keyword evidence="2" id="KW-1185">Reference proteome</keyword>
<organism evidence="1 2">
    <name type="scientific">Chitinophaga dinghuensis</name>
    <dbReference type="NCBI Taxonomy" id="1539050"/>
    <lineage>
        <taxon>Bacteria</taxon>
        <taxon>Pseudomonadati</taxon>
        <taxon>Bacteroidota</taxon>
        <taxon>Chitinophagia</taxon>
        <taxon>Chitinophagales</taxon>
        <taxon>Chitinophagaceae</taxon>
        <taxon>Chitinophaga</taxon>
    </lineage>
</organism>
<reference evidence="1 2" key="1">
    <citation type="submission" date="2018-06" db="EMBL/GenBank/DDBJ databases">
        <title>Genomic Encyclopedia of Archaeal and Bacterial Type Strains, Phase II (KMG-II): from individual species to whole genera.</title>
        <authorList>
            <person name="Goeker M."/>
        </authorList>
    </citation>
    <scope>NUCLEOTIDE SEQUENCE [LARGE SCALE GENOMIC DNA]</scope>
    <source>
        <strain evidence="1 2">DSM 29821</strain>
    </source>
</reference>
<proteinExistence type="predicted"/>
<evidence type="ECO:0000313" key="1">
    <source>
        <dbReference type="EMBL" id="RAJ75530.1"/>
    </source>
</evidence>
<dbReference type="Proteomes" id="UP000249819">
    <property type="component" value="Unassembled WGS sequence"/>
</dbReference>
<evidence type="ECO:0008006" key="3">
    <source>
        <dbReference type="Google" id="ProtNLM"/>
    </source>
</evidence>
<dbReference type="AlphaFoldDB" id="A0A327VLA9"/>
<dbReference type="RefSeq" id="WP_111594687.1">
    <property type="nucleotide sequence ID" value="NZ_QLMA01000009.1"/>
</dbReference>
<dbReference type="InterPro" id="IPR019694">
    <property type="entry name" value="Phage_HP1_Orf23"/>
</dbReference>